<evidence type="ECO:0000256" key="3">
    <source>
        <dbReference type="ARBA" id="ARBA00022475"/>
    </source>
</evidence>
<dbReference type="InterPro" id="IPR011701">
    <property type="entry name" value="MFS"/>
</dbReference>
<keyword evidence="5 7" id="KW-1133">Transmembrane helix</keyword>
<evidence type="ECO:0000256" key="5">
    <source>
        <dbReference type="ARBA" id="ARBA00022989"/>
    </source>
</evidence>
<keyword evidence="6 7" id="KW-0472">Membrane</keyword>
<proteinExistence type="predicted"/>
<feature type="transmembrane region" description="Helical" evidence="7">
    <location>
        <begin position="343"/>
        <end position="364"/>
    </location>
</feature>
<dbReference type="RefSeq" id="WP_057897587.1">
    <property type="nucleotide sequence ID" value="NZ_CP080764.1"/>
</dbReference>
<evidence type="ECO:0000313" key="9">
    <source>
        <dbReference type="EMBL" id="QYY42416.1"/>
    </source>
</evidence>
<accession>A0ABX8YAJ5</accession>
<dbReference type="Proteomes" id="UP000826616">
    <property type="component" value="Chromosome"/>
</dbReference>
<organism evidence="9 10">
    <name type="scientific">Aneurinibacillus thermoaerophilus</name>
    <dbReference type="NCBI Taxonomy" id="143495"/>
    <lineage>
        <taxon>Bacteria</taxon>
        <taxon>Bacillati</taxon>
        <taxon>Bacillota</taxon>
        <taxon>Bacilli</taxon>
        <taxon>Bacillales</taxon>
        <taxon>Paenibacillaceae</taxon>
        <taxon>Aneurinibacillus group</taxon>
        <taxon>Aneurinibacillus</taxon>
    </lineage>
</organism>
<feature type="transmembrane region" description="Helical" evidence="7">
    <location>
        <begin position="169"/>
        <end position="188"/>
    </location>
</feature>
<evidence type="ECO:0000256" key="2">
    <source>
        <dbReference type="ARBA" id="ARBA00022448"/>
    </source>
</evidence>
<dbReference type="Gene3D" id="1.20.1720.10">
    <property type="entry name" value="Multidrug resistance protein D"/>
    <property type="match status" value="1"/>
</dbReference>
<dbReference type="GeneID" id="97142971"/>
<feature type="transmembrane region" description="Helical" evidence="7">
    <location>
        <begin position="284"/>
        <end position="303"/>
    </location>
</feature>
<gene>
    <name evidence="9" type="ORF">K3F53_16440</name>
</gene>
<feature type="transmembrane region" description="Helical" evidence="7">
    <location>
        <begin position="47"/>
        <end position="68"/>
    </location>
</feature>
<dbReference type="InterPro" id="IPR020846">
    <property type="entry name" value="MFS_dom"/>
</dbReference>
<evidence type="ECO:0000313" key="10">
    <source>
        <dbReference type="Proteomes" id="UP000826616"/>
    </source>
</evidence>
<dbReference type="InterPro" id="IPR036259">
    <property type="entry name" value="MFS_trans_sf"/>
</dbReference>
<feature type="transmembrane region" description="Helical" evidence="7">
    <location>
        <begin position="104"/>
        <end position="125"/>
    </location>
</feature>
<feature type="transmembrane region" description="Helical" evidence="7">
    <location>
        <begin position="12"/>
        <end position="35"/>
    </location>
</feature>
<evidence type="ECO:0000256" key="4">
    <source>
        <dbReference type="ARBA" id="ARBA00022692"/>
    </source>
</evidence>
<dbReference type="SUPFAM" id="SSF103473">
    <property type="entry name" value="MFS general substrate transporter"/>
    <property type="match status" value="1"/>
</dbReference>
<feature type="transmembrane region" description="Helical" evidence="7">
    <location>
        <begin position="252"/>
        <end position="272"/>
    </location>
</feature>
<feature type="transmembrane region" description="Helical" evidence="7">
    <location>
        <begin position="370"/>
        <end position="390"/>
    </location>
</feature>
<reference evidence="9 10" key="1">
    <citation type="submission" date="2021-08" db="EMBL/GenBank/DDBJ databases">
        <title>Complete genome sequence of the strain Aneurinibacillus thermoaerophilus CCM 8960.</title>
        <authorList>
            <person name="Musilova J."/>
            <person name="Kourilova X."/>
            <person name="Pernicova I."/>
            <person name="Bezdicek M."/>
            <person name="Lengerova M."/>
            <person name="Obruca S."/>
            <person name="Sedlar K."/>
        </authorList>
    </citation>
    <scope>NUCLEOTIDE SEQUENCE [LARGE SCALE GENOMIC DNA]</scope>
    <source>
        <strain evidence="9 10">CCM 8960</strain>
    </source>
</reference>
<evidence type="ECO:0000256" key="6">
    <source>
        <dbReference type="ARBA" id="ARBA00023136"/>
    </source>
</evidence>
<feature type="transmembrane region" description="Helical" evidence="7">
    <location>
        <begin position="218"/>
        <end position="240"/>
    </location>
</feature>
<keyword evidence="3" id="KW-1003">Cell membrane</keyword>
<dbReference type="PROSITE" id="PS50850">
    <property type="entry name" value="MFS"/>
    <property type="match status" value="1"/>
</dbReference>
<name>A0ABX8YAJ5_ANETH</name>
<feature type="transmembrane region" description="Helical" evidence="7">
    <location>
        <begin position="309"/>
        <end position="331"/>
    </location>
</feature>
<dbReference type="Pfam" id="PF07690">
    <property type="entry name" value="MFS_1"/>
    <property type="match status" value="1"/>
</dbReference>
<keyword evidence="4 7" id="KW-0812">Transmembrane</keyword>
<feature type="domain" description="Major facilitator superfamily (MFS) profile" evidence="8">
    <location>
        <begin position="9"/>
        <end position="396"/>
    </location>
</feature>
<dbReference type="PANTHER" id="PTHR43414">
    <property type="entry name" value="MULTIDRUG RESISTANCE PROTEIN MDTG"/>
    <property type="match status" value="1"/>
</dbReference>
<dbReference type="EMBL" id="CP080764">
    <property type="protein sequence ID" value="QYY42416.1"/>
    <property type="molecule type" value="Genomic_DNA"/>
</dbReference>
<feature type="transmembrane region" description="Helical" evidence="7">
    <location>
        <begin position="80"/>
        <end position="98"/>
    </location>
</feature>
<dbReference type="InterPro" id="IPR001958">
    <property type="entry name" value="Tet-R_TetA/multi-R_MdtG-like"/>
</dbReference>
<sequence length="406" mass="44985">MDSALWKTNVRILWSGRFLVSTGLTGISPFIPFFMESLSHGDTENRLLWSGLALAAPALSYAIMTPLWGKVSDRWSRKWMVVRALSGLALSMFFMGIAQTPFQFFLFRLCQGAFGGISDASSAFIGAETPKNRQGYTLGKMENASALGLLLGPFLGGILVEFWGCRPLLLLMGLLTGCCAIIAAIFLTETRSQTKAESIHNSIWKTFASLYQHRAVRAFILAGILVKVADFATFAIFTPYVEQMIQSSATAIWAGILLAMTSFGELVGAPWWGKKNDCQRIEYTFIWAAFFCSVCMLIQTYTLSLQWLLIVRFLQGFSYSALLQSVMLYVLRTSDMDNQGVRIGATNSLLMIGQITGPFLGSFLGSHIGFPFVFLVMGIVLAFTSMIIWYSSLLSSNRNLNVHHKL</sequence>
<keyword evidence="10" id="KW-1185">Reference proteome</keyword>
<comment type="subcellular location">
    <subcellularLocation>
        <location evidence="1">Cell membrane</location>
        <topology evidence="1">Multi-pass membrane protein</topology>
    </subcellularLocation>
</comment>
<feature type="transmembrane region" description="Helical" evidence="7">
    <location>
        <begin position="146"/>
        <end position="163"/>
    </location>
</feature>
<evidence type="ECO:0000259" key="8">
    <source>
        <dbReference type="PROSITE" id="PS50850"/>
    </source>
</evidence>
<dbReference type="PRINTS" id="PR01035">
    <property type="entry name" value="TCRTETA"/>
</dbReference>
<protein>
    <submittedName>
        <fullName evidence="9">MFS transporter</fullName>
    </submittedName>
</protein>
<evidence type="ECO:0000256" key="1">
    <source>
        <dbReference type="ARBA" id="ARBA00004651"/>
    </source>
</evidence>
<dbReference type="Gene3D" id="1.20.1250.20">
    <property type="entry name" value="MFS general substrate transporter like domains"/>
    <property type="match status" value="1"/>
</dbReference>
<evidence type="ECO:0000256" key="7">
    <source>
        <dbReference type="SAM" id="Phobius"/>
    </source>
</evidence>
<keyword evidence="2" id="KW-0813">Transport</keyword>
<dbReference type="PANTHER" id="PTHR43414:SF6">
    <property type="entry name" value="MULTIDRUG RESISTANCE PROTEIN MDTG"/>
    <property type="match status" value="1"/>
</dbReference>